<evidence type="ECO:0000256" key="2">
    <source>
        <dbReference type="ARBA" id="ARBA00022741"/>
    </source>
</evidence>
<comment type="similarity">
    <text evidence="1">Belongs to the disease resistance NB-LRR family.</text>
</comment>
<dbReference type="InterPro" id="IPR032675">
    <property type="entry name" value="LRR_dom_sf"/>
</dbReference>
<dbReference type="GO" id="GO:0005524">
    <property type="term" value="F:ATP binding"/>
    <property type="evidence" value="ECO:0007669"/>
    <property type="project" value="UniProtKB-KW"/>
</dbReference>
<dbReference type="InterPro" id="IPR057135">
    <property type="entry name" value="At4g27190-like_LRR"/>
</dbReference>
<dbReference type="Gene3D" id="3.80.10.10">
    <property type="entry name" value="Ribonuclease Inhibitor"/>
    <property type="match status" value="1"/>
</dbReference>
<dbReference type="Gramene" id="KCW85215">
    <property type="protein sequence ID" value="KCW85215"/>
    <property type="gene ID" value="EUGRSUZ_B02040"/>
</dbReference>
<dbReference type="EMBL" id="KK198754">
    <property type="protein sequence ID" value="KCW85215.1"/>
    <property type="molecule type" value="Genomic_DNA"/>
</dbReference>
<proteinExistence type="inferred from homology"/>
<name>A0A059D4R4_EUCGR</name>
<dbReference type="PRINTS" id="PR00364">
    <property type="entry name" value="DISEASERSIST"/>
</dbReference>
<dbReference type="Gene3D" id="3.40.50.300">
    <property type="entry name" value="P-loop containing nucleotide triphosphate hydrolases"/>
    <property type="match status" value="1"/>
</dbReference>
<dbReference type="Pfam" id="PF23247">
    <property type="entry name" value="LRR_RPS2"/>
    <property type="match status" value="1"/>
</dbReference>
<dbReference type="STRING" id="71139.A0A059D4R4"/>
<feature type="domain" description="NB-ARC" evidence="5">
    <location>
        <begin position="176"/>
        <end position="343"/>
    </location>
</feature>
<dbReference type="SUPFAM" id="SSF52540">
    <property type="entry name" value="P-loop containing nucleoside triphosphate hydrolases"/>
    <property type="match status" value="1"/>
</dbReference>
<dbReference type="PANTHER" id="PTHR33463:SF215">
    <property type="entry name" value="NB-ARC DOMAIN DISEASE RESISTANCE PROTEIN"/>
    <property type="match status" value="1"/>
</dbReference>
<accession>A0A059D4R4</accession>
<dbReference type="InterPro" id="IPR050905">
    <property type="entry name" value="Plant_NBS-LRR"/>
</dbReference>
<evidence type="ECO:0000259" key="5">
    <source>
        <dbReference type="Pfam" id="PF00931"/>
    </source>
</evidence>
<keyword evidence="3" id="KW-0611">Plant defense</keyword>
<evidence type="ECO:0000256" key="4">
    <source>
        <dbReference type="ARBA" id="ARBA00022840"/>
    </source>
</evidence>
<dbReference type="AlphaFoldDB" id="A0A059D4R4"/>
<dbReference type="SUPFAM" id="SSF52058">
    <property type="entry name" value="L domain-like"/>
    <property type="match status" value="1"/>
</dbReference>
<dbReference type="PANTHER" id="PTHR33463">
    <property type="entry name" value="NB-ARC DOMAIN-CONTAINING PROTEIN-RELATED"/>
    <property type="match status" value="1"/>
</dbReference>
<dbReference type="InterPro" id="IPR002182">
    <property type="entry name" value="NB-ARC"/>
</dbReference>
<dbReference type="Gene3D" id="1.10.8.430">
    <property type="entry name" value="Helical domain of apoptotic protease-activating factors"/>
    <property type="match status" value="1"/>
</dbReference>
<gene>
    <name evidence="7" type="ORF">EUGRSUZ_B02040</name>
</gene>
<dbReference type="InterPro" id="IPR027417">
    <property type="entry name" value="P-loop_NTPase"/>
</dbReference>
<dbReference type="OMA" id="ERNSECL"/>
<evidence type="ECO:0000256" key="1">
    <source>
        <dbReference type="ARBA" id="ARBA00008894"/>
    </source>
</evidence>
<feature type="domain" description="Disease resistance protein At4g27190-like leucine-rich repeats" evidence="6">
    <location>
        <begin position="760"/>
        <end position="876"/>
    </location>
</feature>
<evidence type="ECO:0000259" key="6">
    <source>
        <dbReference type="Pfam" id="PF23247"/>
    </source>
</evidence>
<sequence>MAEAIAYPVASNLLSKLGECLFAPIGRQFGYVLCYKSYIEELKNGVKELETARQRVQSSVDEAVYDGKLIHVDVENWLKSVKEETEKADNLLKLNGSAKDACFRGWLPNPMVRHPIGRKVKKMAQVIQGLHKESKNIIFQKVYHENTPIGIVTAATSAARSAQRKEDVPVSRASVIEDVIKAINDDKVCVIGVYGAGGVGKSKLMEDVENRVKEEQLFDVVATTNVSRNPDLKRIQGEIAFALGLNLVNQETAYGRSNLLCKRIKENSEKKILIILDNLWTKLELKEVGIPCGYDNKVRGCKLLLTSRYRHVLYTEMGSDREFQLNELKHEEARILFERTVGDRVNNLEFKILVDKVVENCGGLPLLILSVAKRLKRGDLPEWRDASTNKEGSDVKSIVELNYNDLKDERIKALFLVHALFSRELWIRDTLIYSMGLGLYKKFSKTIEVSRDRLIMDQRRLLDSSLLLGSDNQNFFSMHDLFIDVAISMHDKFIDTEWNALVGRKDSGFKEWSNLGIDWLIFYLPTFAMEFLENLMSLSLDLCHLKDVTALGKLKGLQFLSFFGSTIARLPKEMGELTELRFLDLTGCWTLKVIEPGVLESLVNLEELYMENSFDQWEAEDKTPRSNASLAEFKNMNKLSTLYVAIPGNLSRDLPFGKLNKHKILIGDIWDWSDEYKESRTLKLKLDSGNLLREEWVRRCLQRTQYLNLAGLQDNHSIHNSFFEGFQELKHLHVQNSPSLQYVVHSTQDIQCTAFTTLESLFLENLNNLEKICCGRLALESFSKLKIVKLENCGEIKHLFLSSMMRIFLQLEDIEISRCHLIKQIITDAETDEDGDEIDVDPQVKSCNLRRLTLQNLPELTSFYRTMDHSVVLFERQQESIYDLYSLYHLHLVIMENCRILSYPLD</sequence>
<dbReference type="GO" id="GO:0006952">
    <property type="term" value="P:defense response"/>
    <property type="evidence" value="ECO:0007669"/>
    <property type="project" value="UniProtKB-KW"/>
</dbReference>
<evidence type="ECO:0000313" key="7">
    <source>
        <dbReference type="EMBL" id="KCW85215.1"/>
    </source>
</evidence>
<dbReference type="GO" id="GO:0043531">
    <property type="term" value="F:ADP binding"/>
    <property type="evidence" value="ECO:0007669"/>
    <property type="project" value="InterPro"/>
</dbReference>
<dbReference type="InParanoid" id="A0A059D4R4"/>
<dbReference type="Pfam" id="PF00931">
    <property type="entry name" value="NB-ARC"/>
    <property type="match status" value="1"/>
</dbReference>
<evidence type="ECO:0000256" key="3">
    <source>
        <dbReference type="ARBA" id="ARBA00022821"/>
    </source>
</evidence>
<dbReference type="InterPro" id="IPR042197">
    <property type="entry name" value="Apaf_helical"/>
</dbReference>
<keyword evidence="2" id="KW-0547">Nucleotide-binding</keyword>
<reference evidence="7" key="1">
    <citation type="submission" date="2013-07" db="EMBL/GenBank/DDBJ databases">
        <title>The genome of Eucalyptus grandis.</title>
        <authorList>
            <person name="Schmutz J."/>
            <person name="Hayes R."/>
            <person name="Myburg A."/>
            <person name="Tuskan G."/>
            <person name="Grattapaglia D."/>
            <person name="Rokhsar D.S."/>
        </authorList>
    </citation>
    <scope>NUCLEOTIDE SEQUENCE</scope>
    <source>
        <tissue evidence="7">Leaf extractions</tissue>
    </source>
</reference>
<protein>
    <submittedName>
        <fullName evidence="7">Uncharacterized protein</fullName>
    </submittedName>
</protein>
<organism evidence="7">
    <name type="scientific">Eucalyptus grandis</name>
    <name type="common">Flooded gum</name>
    <dbReference type="NCBI Taxonomy" id="71139"/>
    <lineage>
        <taxon>Eukaryota</taxon>
        <taxon>Viridiplantae</taxon>
        <taxon>Streptophyta</taxon>
        <taxon>Embryophyta</taxon>
        <taxon>Tracheophyta</taxon>
        <taxon>Spermatophyta</taxon>
        <taxon>Magnoliopsida</taxon>
        <taxon>eudicotyledons</taxon>
        <taxon>Gunneridae</taxon>
        <taxon>Pentapetalae</taxon>
        <taxon>rosids</taxon>
        <taxon>malvids</taxon>
        <taxon>Myrtales</taxon>
        <taxon>Myrtaceae</taxon>
        <taxon>Myrtoideae</taxon>
        <taxon>Eucalypteae</taxon>
        <taxon>Eucalyptus</taxon>
    </lineage>
</organism>
<keyword evidence="4" id="KW-0067">ATP-binding</keyword>